<dbReference type="GO" id="GO:0046246">
    <property type="term" value="P:terpene biosynthetic process"/>
    <property type="evidence" value="ECO:0000318"/>
    <property type="project" value="GO_Central"/>
</dbReference>
<dbReference type="PANTHER" id="PTHR31225">
    <property type="entry name" value="OS04G0344100 PROTEIN-RELATED"/>
    <property type="match status" value="1"/>
</dbReference>
<dbReference type="InterPro" id="IPR005630">
    <property type="entry name" value="Terpene_synthase_metal-bd"/>
</dbReference>
<dbReference type="PANTHER" id="PTHR31225:SF98">
    <property type="entry name" value="TERPENE SYNTHASE 9-RELATED"/>
    <property type="match status" value="1"/>
</dbReference>
<keyword evidence="2" id="KW-0479">Metal-binding</keyword>
<dbReference type="SFLD" id="SFLDG01019">
    <property type="entry name" value="Terpene_Cyclase_Like_1_C_Termi"/>
    <property type="match status" value="1"/>
</dbReference>
<evidence type="ECO:0000256" key="3">
    <source>
        <dbReference type="ARBA" id="ARBA00022842"/>
    </source>
</evidence>
<dbReference type="Gene3D" id="1.10.600.10">
    <property type="entry name" value="Farnesyl Diphosphate Synthase"/>
    <property type="match status" value="1"/>
</dbReference>
<evidence type="ECO:0000313" key="6">
    <source>
        <dbReference type="EMBL" id="EEF31631.1"/>
    </source>
</evidence>
<evidence type="ECO:0000259" key="5">
    <source>
        <dbReference type="Pfam" id="PF03936"/>
    </source>
</evidence>
<protein>
    <submittedName>
        <fullName evidence="6">(R)-limonene synthase, putative</fullName>
        <ecNumber evidence="6">4.2.3.20</ecNumber>
    </submittedName>
</protein>
<keyword evidence="3" id="KW-0460">Magnesium</keyword>
<name>B9SXQ2_RICCO</name>
<dbReference type="Pfam" id="PF03936">
    <property type="entry name" value="Terpene_synth_C"/>
    <property type="match status" value="1"/>
</dbReference>
<sequence length="351" mass="40294">MPRIEALNFVNVYQKDDTKNLVLLELARLDYNLVQSVYQIEVKELARWWSHFGLRKKLQFSRDRLRENYLWAMGMIFEPHFSKCRTGLIKFVCILTAIDDMYDIYGYLDELELFTDAVNRWDIAALEELPEYMKLCYFAMYNFANELAYDVMKDEGFNILLYLRGETNLCKSYLAEARWFCSGHTPTLEEYLGNAWISGGGPVVVLHSFVMSEHHVSHDSLDSLKHAHELIYCSSLITRLSDDLGTSAAESRRGDVTKSIQCYMTEKGATEVEAGEHIKGLKSHSWKKLNEERSKCCLPKSLVNMTMNMARTAQFLFQYGDGIGTSIGVTRDPLTLLVAEPISIQSNNHVI</sequence>
<evidence type="ECO:0000256" key="2">
    <source>
        <dbReference type="ARBA" id="ARBA00022723"/>
    </source>
</evidence>
<gene>
    <name evidence="6" type="ORF">RCOM_0004120</name>
</gene>
<dbReference type="InParanoid" id="B9SXQ2"/>
<keyword evidence="4 6" id="KW-0456">Lyase</keyword>
<dbReference type="SFLD" id="SFLDS00005">
    <property type="entry name" value="Isoprenoid_Synthase_Type_I"/>
    <property type="match status" value="1"/>
</dbReference>
<dbReference type="Proteomes" id="UP000008311">
    <property type="component" value="Unassembled WGS sequence"/>
</dbReference>
<comment type="similarity">
    <text evidence="1">Belongs to the terpene synthase family.</text>
</comment>
<dbReference type="FunFam" id="1.10.600.10:FF:000007">
    <property type="entry name" value="Isoprene synthase, chloroplastic"/>
    <property type="match status" value="1"/>
</dbReference>
<dbReference type="GO" id="GO:0034002">
    <property type="term" value="F:(R)-limonene synthase activity"/>
    <property type="evidence" value="ECO:0007669"/>
    <property type="project" value="UniProtKB-EC"/>
</dbReference>
<dbReference type="InterPro" id="IPR034741">
    <property type="entry name" value="Terpene_cyclase-like_1_C"/>
</dbReference>
<dbReference type="InterPro" id="IPR050148">
    <property type="entry name" value="Terpene_synthase-like"/>
</dbReference>
<dbReference type="GO" id="GO:0016114">
    <property type="term" value="P:terpenoid biosynthetic process"/>
    <property type="evidence" value="ECO:0007669"/>
    <property type="project" value="InterPro"/>
</dbReference>
<evidence type="ECO:0000256" key="1">
    <source>
        <dbReference type="ARBA" id="ARBA00006333"/>
    </source>
</evidence>
<dbReference type="eggNOG" id="ENOG502QUH3">
    <property type="taxonomic scope" value="Eukaryota"/>
</dbReference>
<dbReference type="InterPro" id="IPR008949">
    <property type="entry name" value="Isoprenoid_synthase_dom_sf"/>
</dbReference>
<dbReference type="GO" id="GO:0000287">
    <property type="term" value="F:magnesium ion binding"/>
    <property type="evidence" value="ECO:0007669"/>
    <property type="project" value="InterPro"/>
</dbReference>
<dbReference type="STRING" id="3988.B9SXQ2"/>
<dbReference type="AlphaFoldDB" id="B9SXQ2"/>
<feature type="domain" description="Terpene synthase metal-binding" evidence="5">
    <location>
        <begin position="52"/>
        <end position="288"/>
    </location>
</feature>
<reference evidence="7" key="1">
    <citation type="journal article" date="2010" name="Nat. Biotechnol.">
        <title>Draft genome sequence of the oilseed species Ricinus communis.</title>
        <authorList>
            <person name="Chan A.P."/>
            <person name="Crabtree J."/>
            <person name="Zhao Q."/>
            <person name="Lorenzi H."/>
            <person name="Orvis J."/>
            <person name="Puiu D."/>
            <person name="Melake-Berhan A."/>
            <person name="Jones K.M."/>
            <person name="Redman J."/>
            <person name="Chen G."/>
            <person name="Cahoon E.B."/>
            <person name="Gedil M."/>
            <person name="Stanke M."/>
            <person name="Haas B.J."/>
            <person name="Wortman J.R."/>
            <person name="Fraser-Liggett C.M."/>
            <person name="Ravel J."/>
            <person name="Rabinowicz P.D."/>
        </authorList>
    </citation>
    <scope>NUCLEOTIDE SEQUENCE [LARGE SCALE GENOMIC DNA]</scope>
    <source>
        <strain evidence="7">cv. Hale</strain>
    </source>
</reference>
<proteinExistence type="inferred from homology"/>
<dbReference type="GO" id="GO:0010333">
    <property type="term" value="F:terpene synthase activity"/>
    <property type="evidence" value="ECO:0000318"/>
    <property type="project" value="GO_Central"/>
</dbReference>
<dbReference type="EMBL" id="EQ974230">
    <property type="protein sequence ID" value="EEF31631.1"/>
    <property type="molecule type" value="Genomic_DNA"/>
</dbReference>
<accession>B9SXQ2</accession>
<evidence type="ECO:0000313" key="7">
    <source>
        <dbReference type="Proteomes" id="UP000008311"/>
    </source>
</evidence>
<dbReference type="SUPFAM" id="SSF48576">
    <property type="entry name" value="Terpenoid synthases"/>
    <property type="match status" value="1"/>
</dbReference>
<dbReference type="EC" id="4.2.3.20" evidence="6"/>
<keyword evidence="7" id="KW-1185">Reference proteome</keyword>
<organism evidence="6 7">
    <name type="scientific">Ricinus communis</name>
    <name type="common">Castor bean</name>
    <dbReference type="NCBI Taxonomy" id="3988"/>
    <lineage>
        <taxon>Eukaryota</taxon>
        <taxon>Viridiplantae</taxon>
        <taxon>Streptophyta</taxon>
        <taxon>Embryophyta</taxon>
        <taxon>Tracheophyta</taxon>
        <taxon>Spermatophyta</taxon>
        <taxon>Magnoliopsida</taxon>
        <taxon>eudicotyledons</taxon>
        <taxon>Gunneridae</taxon>
        <taxon>Pentapetalae</taxon>
        <taxon>rosids</taxon>
        <taxon>fabids</taxon>
        <taxon>Malpighiales</taxon>
        <taxon>Euphorbiaceae</taxon>
        <taxon>Acalyphoideae</taxon>
        <taxon>Acalypheae</taxon>
        <taxon>Ricinus</taxon>
    </lineage>
</organism>
<evidence type="ECO:0000256" key="4">
    <source>
        <dbReference type="ARBA" id="ARBA00023239"/>
    </source>
</evidence>